<dbReference type="RefSeq" id="WP_068339414.1">
    <property type="nucleotide sequence ID" value="NZ_LQBP01000009.1"/>
</dbReference>
<dbReference type="Pfam" id="PF02627">
    <property type="entry name" value="CMD"/>
    <property type="match status" value="1"/>
</dbReference>
<dbReference type="Gene3D" id="1.20.1290.10">
    <property type="entry name" value="AhpD-like"/>
    <property type="match status" value="1"/>
</dbReference>
<protein>
    <submittedName>
        <fullName evidence="2">Carboxymuconolactone decarboxylase</fullName>
    </submittedName>
</protein>
<dbReference type="STRING" id="1685378.AVO44_16875"/>
<proteinExistence type="predicted"/>
<keyword evidence="3" id="KW-1185">Reference proteome</keyword>
<evidence type="ECO:0000313" key="2">
    <source>
        <dbReference type="EMBL" id="KUJ77579.1"/>
    </source>
</evidence>
<feature type="domain" description="Carboxymuconolactone decarboxylase-like" evidence="1">
    <location>
        <begin position="45"/>
        <end position="101"/>
    </location>
</feature>
<dbReference type="PANTHER" id="PTHR35446:SF3">
    <property type="entry name" value="CMD DOMAIN-CONTAINING PROTEIN"/>
    <property type="match status" value="1"/>
</dbReference>
<comment type="caution">
    <text evidence="2">The sequence shown here is derived from an EMBL/GenBank/DDBJ whole genome shotgun (WGS) entry which is preliminary data.</text>
</comment>
<accession>A0A0X3TPI0</accession>
<evidence type="ECO:0000313" key="3">
    <source>
        <dbReference type="Proteomes" id="UP000053690"/>
    </source>
</evidence>
<gene>
    <name evidence="2" type="ORF">AVO44_16875</name>
</gene>
<dbReference type="EMBL" id="LQBP01000009">
    <property type="protein sequence ID" value="KUJ77579.1"/>
    <property type="molecule type" value="Genomic_DNA"/>
</dbReference>
<organism evidence="2 3">
    <name type="scientific">Ruegeria profundi</name>
    <dbReference type="NCBI Taxonomy" id="1685378"/>
    <lineage>
        <taxon>Bacteria</taxon>
        <taxon>Pseudomonadati</taxon>
        <taxon>Pseudomonadota</taxon>
        <taxon>Alphaproteobacteria</taxon>
        <taxon>Rhodobacterales</taxon>
        <taxon>Roseobacteraceae</taxon>
        <taxon>Ruegeria</taxon>
    </lineage>
</organism>
<evidence type="ECO:0000259" key="1">
    <source>
        <dbReference type="Pfam" id="PF02627"/>
    </source>
</evidence>
<sequence>MSTFTHHSIETAPDAAKPMLQQAVKDYGMLPGLYQVMSSSPELLESYFKLHELFERTALSVVERNVVWLTINVEHACHYCVPAHTAIAKMQGVDDAIISALRDERPLEDSRLEALRQFTLTLVRGRGNAPKEDVEAFLAAGFEPRAILDILVGLAQKVLSNYTNHLAETPVDAPFKPFAWQKVEIAAA</sequence>
<dbReference type="PANTHER" id="PTHR35446">
    <property type="entry name" value="SI:CH211-175M2.5"/>
    <property type="match status" value="1"/>
</dbReference>
<dbReference type="OrthoDB" id="9808310at2"/>
<dbReference type="GO" id="GO:0051920">
    <property type="term" value="F:peroxiredoxin activity"/>
    <property type="evidence" value="ECO:0007669"/>
    <property type="project" value="InterPro"/>
</dbReference>
<dbReference type="AlphaFoldDB" id="A0A0X3TPI0"/>
<reference evidence="3" key="1">
    <citation type="submission" date="2015-12" db="EMBL/GenBank/DDBJ databases">
        <authorList>
            <person name="Zhang G."/>
            <person name="Stingl U."/>
        </authorList>
    </citation>
    <scope>NUCLEOTIDE SEQUENCE [LARGE SCALE GENOMIC DNA]</scope>
    <source>
        <strain evidence="3">ZGT108</strain>
    </source>
</reference>
<dbReference type="SUPFAM" id="SSF69118">
    <property type="entry name" value="AhpD-like"/>
    <property type="match status" value="1"/>
</dbReference>
<dbReference type="Proteomes" id="UP000053690">
    <property type="component" value="Unassembled WGS sequence"/>
</dbReference>
<dbReference type="InterPro" id="IPR003779">
    <property type="entry name" value="CMD-like"/>
</dbReference>
<name>A0A0X3TPI0_9RHOB</name>
<dbReference type="InterPro" id="IPR029032">
    <property type="entry name" value="AhpD-like"/>
</dbReference>